<evidence type="ECO:0000259" key="3">
    <source>
        <dbReference type="SMART" id="SM00719"/>
    </source>
</evidence>
<feature type="compositionally biased region" description="Basic residues" evidence="1">
    <location>
        <begin position="468"/>
        <end position="477"/>
    </location>
</feature>
<protein>
    <recommendedName>
        <fullName evidence="6">Plus3 domain-containing protein</fullName>
    </recommendedName>
</protein>
<feature type="compositionally biased region" description="Basic and acidic residues" evidence="1">
    <location>
        <begin position="479"/>
        <end position="493"/>
    </location>
</feature>
<dbReference type="InterPro" id="IPR036128">
    <property type="entry name" value="Plus3-like_sf"/>
</dbReference>
<feature type="domain" description="CCHC-type" evidence="2">
    <location>
        <begin position="905"/>
        <end position="921"/>
    </location>
</feature>
<feature type="compositionally biased region" description="Polar residues" evidence="1">
    <location>
        <begin position="394"/>
        <end position="404"/>
    </location>
</feature>
<dbReference type="PANTHER" id="PTHR38940">
    <property type="entry name" value="PLUS3 DOMAIN-CONTAINING PROTEIN"/>
    <property type="match status" value="1"/>
</dbReference>
<feature type="domain" description="CCHC-type" evidence="2">
    <location>
        <begin position="946"/>
        <end position="962"/>
    </location>
</feature>
<proteinExistence type="predicted"/>
<dbReference type="PANTHER" id="PTHR38940:SF4">
    <property type="entry name" value="OS01G0775100 PROTEIN"/>
    <property type="match status" value="1"/>
</dbReference>
<dbReference type="Proteomes" id="UP000288805">
    <property type="component" value="Unassembled WGS sequence"/>
</dbReference>
<feature type="compositionally biased region" description="Polar residues" evidence="1">
    <location>
        <begin position="698"/>
        <end position="712"/>
    </location>
</feature>
<evidence type="ECO:0000259" key="2">
    <source>
        <dbReference type="SMART" id="SM00343"/>
    </source>
</evidence>
<dbReference type="Gene3D" id="3.90.70.200">
    <property type="entry name" value="Plus-3 domain"/>
    <property type="match status" value="1"/>
</dbReference>
<feature type="region of interest" description="Disordered" evidence="1">
    <location>
        <begin position="698"/>
        <end position="749"/>
    </location>
</feature>
<organism evidence="4 5">
    <name type="scientific">Vitis vinifera</name>
    <name type="common">Grape</name>
    <dbReference type="NCBI Taxonomy" id="29760"/>
    <lineage>
        <taxon>Eukaryota</taxon>
        <taxon>Viridiplantae</taxon>
        <taxon>Streptophyta</taxon>
        <taxon>Embryophyta</taxon>
        <taxon>Tracheophyta</taxon>
        <taxon>Spermatophyta</taxon>
        <taxon>Magnoliopsida</taxon>
        <taxon>eudicotyledons</taxon>
        <taxon>Gunneridae</taxon>
        <taxon>Pentapetalae</taxon>
        <taxon>rosids</taxon>
        <taxon>Vitales</taxon>
        <taxon>Vitaceae</taxon>
        <taxon>Viteae</taxon>
        <taxon>Vitis</taxon>
    </lineage>
</organism>
<gene>
    <name evidence="4" type="ORF">CK203_001024</name>
</gene>
<evidence type="ECO:0000313" key="5">
    <source>
        <dbReference type="Proteomes" id="UP000288805"/>
    </source>
</evidence>
<dbReference type="SMART" id="SM00343">
    <property type="entry name" value="ZnF_C2HC"/>
    <property type="match status" value="2"/>
</dbReference>
<dbReference type="InterPro" id="IPR001878">
    <property type="entry name" value="Znf_CCHC"/>
</dbReference>
<comment type="caution">
    <text evidence="4">The sequence shown here is derived from an EMBL/GenBank/DDBJ whole genome shotgun (WGS) entry which is preliminary data.</text>
</comment>
<feature type="domain" description="Plus3" evidence="3">
    <location>
        <begin position="1200"/>
        <end position="1292"/>
    </location>
</feature>
<dbReference type="GO" id="GO:0008270">
    <property type="term" value="F:zinc ion binding"/>
    <property type="evidence" value="ECO:0007669"/>
    <property type="project" value="InterPro"/>
</dbReference>
<dbReference type="GO" id="GO:0003677">
    <property type="term" value="F:DNA binding"/>
    <property type="evidence" value="ECO:0007669"/>
    <property type="project" value="InterPro"/>
</dbReference>
<dbReference type="EMBL" id="QGNW01000004">
    <property type="protein sequence ID" value="RVX21678.1"/>
    <property type="molecule type" value="Genomic_DNA"/>
</dbReference>
<reference evidence="4 5" key="1">
    <citation type="journal article" date="2018" name="PLoS Genet.">
        <title>Population sequencing reveals clonal diversity and ancestral inbreeding in the grapevine cultivar Chardonnay.</title>
        <authorList>
            <person name="Roach M.J."/>
            <person name="Johnson D.L."/>
            <person name="Bohlmann J."/>
            <person name="van Vuuren H.J."/>
            <person name="Jones S.J."/>
            <person name="Pretorius I.S."/>
            <person name="Schmidt S.A."/>
            <person name="Borneman A.R."/>
        </authorList>
    </citation>
    <scope>NUCLEOTIDE SEQUENCE [LARGE SCALE GENOMIC DNA]</scope>
    <source>
        <strain evidence="5">cv. Chardonnay</strain>
        <tissue evidence="4">Leaf</tissue>
    </source>
</reference>
<feature type="region of interest" description="Disordered" evidence="1">
    <location>
        <begin position="388"/>
        <end position="421"/>
    </location>
</feature>
<feature type="compositionally biased region" description="Basic and acidic residues" evidence="1">
    <location>
        <begin position="406"/>
        <end position="416"/>
    </location>
</feature>
<evidence type="ECO:0000256" key="1">
    <source>
        <dbReference type="SAM" id="MobiDB-lite"/>
    </source>
</evidence>
<evidence type="ECO:0000313" key="4">
    <source>
        <dbReference type="EMBL" id="RVX21678.1"/>
    </source>
</evidence>
<name>A0A438KKE6_VITVI</name>
<dbReference type="Gene3D" id="4.10.60.10">
    <property type="entry name" value="Zinc finger, CCHC-type"/>
    <property type="match status" value="1"/>
</dbReference>
<dbReference type="SUPFAM" id="SSF159042">
    <property type="entry name" value="Plus3-like"/>
    <property type="match status" value="1"/>
</dbReference>
<dbReference type="SMART" id="SM00719">
    <property type="entry name" value="Plus3"/>
    <property type="match status" value="1"/>
</dbReference>
<sequence>MFVQDKVGMFRIVLDSDNISGLPIEEIIQPKMNADNDNKEQLFDLGLALGYSSQCIGKALNNDSGAGANAGSRVDMTLVATDPLSELVWSPHKGLSLKCAENSTDEKRPSLLWGVGPSNMIHSPPQGISARKTISDEPMGEGNLVTSQATLHVKNEMGETDILTCSPRSNAGIMTVHGSSHEPNAGTRDNNDKMMVAVKVSALDVNQERDQGDNEEKGIYVPVHIPMDVTSEARGKKVSGFSGVLTNMGLKMVPYCGVGKEGRGKGSGGWWGGGGGGGGGGGVWLVFVLALGVGMELGCMADSLSFKMNETEPDMAQIEPLPMQLKKMISSNPNGGIGDDGSGNQTLGMEVVLTTEVPLVKRCKTPDTPVLNSTSPFRRDEGLALAIEEESNNEMKTPGSTSTPLEKLESAAENDLRTQTGENACGAVSKIMASSSDHDVKIISQQDEGLRPKAKALPVNNSPNKSGMYRHRTKGKGKALSDGDRSGRKSNKEDDSDESVESCNSAALFSTGKKRWGYEQQLITGSKRIRKQINGSPGSTSFVRQDSSFMSWISNMMKGLSKSNQDETPSLALTLARPNHDNYDQKLVTCNKNQDPGCRNIGFQSIFQSLYCPTTKVQESRTLNADNQTGEGSKEFCLANKLCDVNITPIACHGENKSFKNALLSNEKFNQSTFGNRAGPSTQPKVLSAKFAVSQENYKTSSVENRSASNPVCGTKKDGVSSSSSSLGKRKANSAENNDSDPPSEGKTIHNFGYKSDLLGSLWVTRFSPKTSSPTCKVDHCNQNTGGATELSTDCMGLIPYSQNRFDSCKGLKILGTREYCTEEPLTIVGAELQNCSGGTEVSFGFKKNNAHNNQNSIYKLNPISPSQRFKSSEAMASLFARRLDALKNIITLNQTDTEARATPTCFFCGIRGHSIHDCSEIKETELEDLLRNNNLYPGAEEPPCFCIRCFQLNHWAVACPSVLKRQNQSECGASLVNRCSSGMMLHDTGDKRNGKLLGSKENPPQVAAAFGVCSGRKPTMQIGCSLNKKGNGNMTAVKLFSNSNLISDVPKGIFDAIKRLRLSRGDILNPCPILNPQVHRQHPVGTSIPGNCVYTHENIFPRGECKRRLNFMSSQIAAEELLQLWNSSGTLDMAYFLDENGKISITTEINLSSCHQDERKILLLHPLYVGIYEQLQPEVYWKEPPIFMIIMKLKSGILNSLQRWMNSVFPFSHLNGFFLRLRLGKWEEGLGGTGYYVACISGAQKERPSQSSKNPIAVNIGGVKCLVQSQYISNHDFLEDELMAWWGATTRAGGKIPSEEDLKVKLEERKKFGF</sequence>
<evidence type="ECO:0008006" key="6">
    <source>
        <dbReference type="Google" id="ProtNLM"/>
    </source>
</evidence>
<dbReference type="Pfam" id="PF03126">
    <property type="entry name" value="Plus-3"/>
    <property type="match status" value="1"/>
</dbReference>
<dbReference type="InterPro" id="IPR004343">
    <property type="entry name" value="Plus-3_dom"/>
</dbReference>
<accession>A0A438KKE6</accession>
<feature type="region of interest" description="Disordered" evidence="1">
    <location>
        <begin position="446"/>
        <end position="502"/>
    </location>
</feature>